<feature type="transmembrane region" description="Helical" evidence="1">
    <location>
        <begin position="272"/>
        <end position="294"/>
    </location>
</feature>
<gene>
    <name evidence="2" type="ORF">F0L74_32110</name>
</gene>
<comment type="caution">
    <text evidence="2">The sequence shown here is derived from an EMBL/GenBank/DDBJ whole genome shotgun (WGS) entry which is preliminary data.</text>
</comment>
<keyword evidence="1" id="KW-0812">Transmembrane</keyword>
<feature type="transmembrane region" description="Helical" evidence="1">
    <location>
        <begin position="219"/>
        <end position="237"/>
    </location>
</feature>
<dbReference type="AlphaFoldDB" id="A0A5B2VMC7"/>
<keyword evidence="1" id="KW-0472">Membrane</keyword>
<evidence type="ECO:0000256" key="1">
    <source>
        <dbReference type="SAM" id="Phobius"/>
    </source>
</evidence>
<proteinExistence type="predicted"/>
<dbReference type="EMBL" id="VUOC01000004">
    <property type="protein sequence ID" value="KAA2240783.1"/>
    <property type="molecule type" value="Genomic_DNA"/>
</dbReference>
<sequence length="454" mass="52283">MTTATYNPAHTPPAATGWKEYEKIILRVFFIYFLLQLIPLDWKFYRDLFAINWLHLQYGDIFHIAHYLPRFFGSVPQFTDGFIFLLIAIIGSGVWTYLDRRNHYNVSYDALYYWLRVLLRYRLAIALLVYGLIKFFPLQSPYPSLSNLNTPYGDFTEWKLFSLSLGIVPGYETFLGLVEILAAALLLYRKTASVGAFIVLLFTGNVFMSNLAYGGGEAVYSFYLVTLALFLFAYDLPRLVNLLALGRPTAPPHYKPAFDTPRLRYTRLALKTFVILFFGVLYGAQAGAAATYQYPTTPGLSNTSGLYNVREFRLNNQTLPYSDTDAVRWQDVVFEKWATISIRSNRPVTVDSTNVDNIYAADKDRTFELEGSAARHYYNYTADTAQQILTLHNRNKHHQEEQWVLHYNRPNDSTLILSGANQQHDSVYVVLDRINKKYLLEEVRKNGRGRSIKL</sequence>
<evidence type="ECO:0000313" key="3">
    <source>
        <dbReference type="Proteomes" id="UP000324611"/>
    </source>
</evidence>
<keyword evidence="1" id="KW-1133">Transmembrane helix</keyword>
<feature type="transmembrane region" description="Helical" evidence="1">
    <location>
        <begin position="24"/>
        <end position="42"/>
    </location>
</feature>
<accession>A0A5B2VMC7</accession>
<feature type="transmembrane region" description="Helical" evidence="1">
    <location>
        <begin position="194"/>
        <end position="213"/>
    </location>
</feature>
<dbReference type="Proteomes" id="UP000324611">
    <property type="component" value="Unassembled WGS sequence"/>
</dbReference>
<protein>
    <submittedName>
        <fullName evidence="2">DoxX family protein</fullName>
    </submittedName>
</protein>
<feature type="transmembrane region" description="Helical" evidence="1">
    <location>
        <begin position="119"/>
        <end position="140"/>
    </location>
</feature>
<evidence type="ECO:0000313" key="2">
    <source>
        <dbReference type="EMBL" id="KAA2240783.1"/>
    </source>
</evidence>
<organism evidence="2 3">
    <name type="scientific">Chitinophaga agrisoli</name>
    <dbReference type="NCBI Taxonomy" id="2607653"/>
    <lineage>
        <taxon>Bacteria</taxon>
        <taxon>Pseudomonadati</taxon>
        <taxon>Bacteroidota</taxon>
        <taxon>Chitinophagia</taxon>
        <taxon>Chitinophagales</taxon>
        <taxon>Chitinophagaceae</taxon>
        <taxon>Chitinophaga</taxon>
    </lineage>
</organism>
<name>A0A5B2VMC7_9BACT</name>
<keyword evidence="3" id="KW-1185">Reference proteome</keyword>
<feature type="transmembrane region" description="Helical" evidence="1">
    <location>
        <begin position="160"/>
        <end position="187"/>
    </location>
</feature>
<dbReference type="RefSeq" id="WP_149841961.1">
    <property type="nucleotide sequence ID" value="NZ_VUOC01000004.1"/>
</dbReference>
<feature type="transmembrane region" description="Helical" evidence="1">
    <location>
        <begin position="81"/>
        <end position="98"/>
    </location>
</feature>
<reference evidence="2 3" key="1">
    <citation type="submission" date="2019-09" db="EMBL/GenBank/DDBJ databases">
        <title>Chitinophaga ginsengihumi sp. nov., isolated from soil of ginseng rhizosphere.</title>
        <authorList>
            <person name="Lee J."/>
        </authorList>
    </citation>
    <scope>NUCLEOTIDE SEQUENCE [LARGE SCALE GENOMIC DNA]</scope>
    <source>
        <strain evidence="2 3">BN140078</strain>
    </source>
</reference>
<reference evidence="2 3" key="2">
    <citation type="submission" date="2019-09" db="EMBL/GenBank/DDBJ databases">
        <authorList>
            <person name="Jin C."/>
        </authorList>
    </citation>
    <scope>NUCLEOTIDE SEQUENCE [LARGE SCALE GENOMIC DNA]</scope>
    <source>
        <strain evidence="2 3">BN140078</strain>
    </source>
</reference>